<dbReference type="InterPro" id="IPR049492">
    <property type="entry name" value="BD-FAE-like_dom"/>
</dbReference>
<organism evidence="3 4">
    <name type="scientific">Leucobacter weissii</name>
    <dbReference type="NCBI Taxonomy" id="1983706"/>
    <lineage>
        <taxon>Bacteria</taxon>
        <taxon>Bacillati</taxon>
        <taxon>Actinomycetota</taxon>
        <taxon>Actinomycetes</taxon>
        <taxon>Micrococcales</taxon>
        <taxon>Microbacteriaceae</taxon>
        <taxon>Leucobacter</taxon>
    </lineage>
</organism>
<reference evidence="3" key="1">
    <citation type="submission" date="2021-03" db="EMBL/GenBank/DDBJ databases">
        <title>Leucobacter chromiisoli sp. nov., isolated from chromium-containing soil of chemical plant.</title>
        <authorList>
            <person name="Xu Z."/>
        </authorList>
    </citation>
    <scope>NUCLEOTIDE SEQUENCE</scope>
    <source>
        <strain evidence="3">S27</strain>
    </source>
</reference>
<name>A0A939S5I1_9MICO</name>
<sequence length="287" mass="29912">MSAADQKRARKPRPGSLTAGIHVYGRNLVRALEVEVTLPAEQPVRGAVLYFHGGGWFAGGRDDGTVGPRLHGLLAHGFAVAAADYSLSGEEAYPAQLRDAGDAFEWLAERLPEGAPLFLAGSSAGGHLAGLVGLGAWERLTGSAHTVRPTGVIGYAGVNDPLGWDSERERAPRPLPGTFAHWSLSRSGVWPPRRLGAALLSGGDAAVSPIVSTHVDVGAPPYLHIHGDADTCVSVKQSLELHAALGDRGATSTLLRIAGADHEAPEFAEPLVTGAVIGFVRQHGLHA</sequence>
<dbReference type="Pfam" id="PF20434">
    <property type="entry name" value="BD-FAE"/>
    <property type="match status" value="1"/>
</dbReference>
<evidence type="ECO:0000259" key="2">
    <source>
        <dbReference type="Pfam" id="PF20434"/>
    </source>
</evidence>
<dbReference type="PANTHER" id="PTHR48081:SF33">
    <property type="entry name" value="KYNURENINE FORMAMIDASE"/>
    <property type="match status" value="1"/>
</dbReference>
<feature type="domain" description="BD-FAE-like" evidence="2">
    <location>
        <begin position="45"/>
        <end position="245"/>
    </location>
</feature>
<evidence type="ECO:0000313" key="4">
    <source>
        <dbReference type="Proteomes" id="UP000664382"/>
    </source>
</evidence>
<dbReference type="EMBL" id="JAGDYM010000005">
    <property type="protein sequence ID" value="MBO1901359.1"/>
    <property type="molecule type" value="Genomic_DNA"/>
</dbReference>
<proteinExistence type="predicted"/>
<dbReference type="InterPro" id="IPR050300">
    <property type="entry name" value="GDXG_lipolytic_enzyme"/>
</dbReference>
<evidence type="ECO:0000313" key="3">
    <source>
        <dbReference type="EMBL" id="MBO1901359.1"/>
    </source>
</evidence>
<gene>
    <name evidence="3" type="ORF">J4H92_05285</name>
</gene>
<dbReference type="SUPFAM" id="SSF53474">
    <property type="entry name" value="alpha/beta-Hydrolases"/>
    <property type="match status" value="1"/>
</dbReference>
<dbReference type="Gene3D" id="3.40.50.1820">
    <property type="entry name" value="alpha/beta hydrolase"/>
    <property type="match status" value="1"/>
</dbReference>
<dbReference type="GO" id="GO:0016787">
    <property type="term" value="F:hydrolase activity"/>
    <property type="evidence" value="ECO:0007669"/>
    <property type="project" value="UniProtKB-KW"/>
</dbReference>
<dbReference type="InterPro" id="IPR029058">
    <property type="entry name" value="AB_hydrolase_fold"/>
</dbReference>
<protein>
    <submittedName>
        <fullName evidence="3">Alpha/beta hydrolase</fullName>
    </submittedName>
</protein>
<dbReference type="RefSeq" id="WP_208096871.1">
    <property type="nucleotide sequence ID" value="NZ_JAGDYM010000005.1"/>
</dbReference>
<keyword evidence="1 3" id="KW-0378">Hydrolase</keyword>
<dbReference type="PANTHER" id="PTHR48081">
    <property type="entry name" value="AB HYDROLASE SUPERFAMILY PROTEIN C4A8.06C"/>
    <property type="match status" value="1"/>
</dbReference>
<keyword evidence="4" id="KW-1185">Reference proteome</keyword>
<dbReference type="AlphaFoldDB" id="A0A939S5I1"/>
<comment type="caution">
    <text evidence="3">The sequence shown here is derived from an EMBL/GenBank/DDBJ whole genome shotgun (WGS) entry which is preliminary data.</text>
</comment>
<accession>A0A939S5I1</accession>
<evidence type="ECO:0000256" key="1">
    <source>
        <dbReference type="ARBA" id="ARBA00022801"/>
    </source>
</evidence>
<dbReference type="Proteomes" id="UP000664382">
    <property type="component" value="Unassembled WGS sequence"/>
</dbReference>